<accession>A0A0N8KQG6</accession>
<dbReference type="Proteomes" id="UP000050360">
    <property type="component" value="Unassembled WGS sequence"/>
</dbReference>
<dbReference type="SUPFAM" id="SSF49503">
    <property type="entry name" value="Cupredoxins"/>
    <property type="match status" value="1"/>
</dbReference>
<organism evidence="1 2">
    <name type="scientific">Candidatus Methanoperedens nitratireducens</name>
    <dbReference type="NCBI Taxonomy" id="1392998"/>
    <lineage>
        <taxon>Archaea</taxon>
        <taxon>Methanobacteriati</taxon>
        <taxon>Methanobacteriota</taxon>
        <taxon>Stenosarchaea group</taxon>
        <taxon>Methanomicrobia</taxon>
        <taxon>Methanosarcinales</taxon>
        <taxon>ANME-2 cluster</taxon>
        <taxon>Candidatus Methanoperedentaceae</taxon>
        <taxon>Candidatus Methanoperedens</taxon>
    </lineage>
</organism>
<sequence length="166" mass="18563">MNFKIISIFIMVLSLIFLGCVDEETGVTPVPTPIATLTATPTPVPTVVPTTVQPTPIPTTARTQILYTSDVDDLYGFYKVTVRNGSSNYTNRTLTINAGDTVKWISVTETNYPLTVVSQEGLWDNSSSRLRTSYSWFNYTFNNPGNYEVYIKEFPKLAHQKIIVNP</sequence>
<proteinExistence type="predicted"/>
<name>A0A0N8KQG6_9EURY</name>
<protein>
    <submittedName>
        <fullName evidence="1">Cell surface lipoprotein</fullName>
    </submittedName>
</protein>
<evidence type="ECO:0000313" key="2">
    <source>
        <dbReference type="Proteomes" id="UP000050360"/>
    </source>
</evidence>
<dbReference type="Gene3D" id="2.60.40.420">
    <property type="entry name" value="Cupredoxins - blue copper proteins"/>
    <property type="match status" value="1"/>
</dbReference>
<keyword evidence="1" id="KW-0449">Lipoprotein</keyword>
<comment type="caution">
    <text evidence="1">The sequence shown here is derived from an EMBL/GenBank/DDBJ whole genome shotgun (WGS) entry which is preliminary data.</text>
</comment>
<reference evidence="1 2" key="1">
    <citation type="submission" date="2015-09" db="EMBL/GenBank/DDBJ databases">
        <title>A metagenomics-based metabolic model of nitrate-dependent anaerobic oxidation of methane by Methanoperedens-like archaea.</title>
        <authorList>
            <person name="Arshad A."/>
            <person name="Speth D.R."/>
            <person name="De Graaf R.M."/>
            <person name="Op Den Camp H.J."/>
            <person name="Jetten M.S."/>
            <person name="Welte C.U."/>
        </authorList>
    </citation>
    <scope>NUCLEOTIDE SEQUENCE [LARGE SCALE GENOMIC DNA]</scope>
</reference>
<dbReference type="PROSITE" id="PS51257">
    <property type="entry name" value="PROKAR_LIPOPROTEIN"/>
    <property type="match status" value="1"/>
</dbReference>
<dbReference type="EMBL" id="LKCM01000268">
    <property type="protein sequence ID" value="KPQ42082.1"/>
    <property type="molecule type" value="Genomic_DNA"/>
</dbReference>
<evidence type="ECO:0000313" key="1">
    <source>
        <dbReference type="EMBL" id="KPQ42082.1"/>
    </source>
</evidence>
<gene>
    <name evidence="1" type="ORF">MPEBLZ_03392</name>
</gene>
<dbReference type="AlphaFoldDB" id="A0A0N8KQG6"/>
<dbReference type="InterPro" id="IPR008972">
    <property type="entry name" value="Cupredoxin"/>
</dbReference>